<evidence type="ECO:0000256" key="2">
    <source>
        <dbReference type="SAM" id="SignalP"/>
    </source>
</evidence>
<dbReference type="AlphaFoldDB" id="E3N341"/>
<feature type="region of interest" description="Disordered" evidence="1">
    <location>
        <begin position="31"/>
        <end position="55"/>
    </location>
</feature>
<organism evidence="4">
    <name type="scientific">Caenorhabditis remanei</name>
    <name type="common">Caenorhabditis vulgaris</name>
    <dbReference type="NCBI Taxonomy" id="31234"/>
    <lineage>
        <taxon>Eukaryota</taxon>
        <taxon>Metazoa</taxon>
        <taxon>Ecdysozoa</taxon>
        <taxon>Nematoda</taxon>
        <taxon>Chromadorea</taxon>
        <taxon>Rhabditida</taxon>
        <taxon>Rhabditina</taxon>
        <taxon>Rhabditomorpha</taxon>
        <taxon>Rhabditoidea</taxon>
        <taxon>Rhabditidae</taxon>
        <taxon>Peloderinae</taxon>
        <taxon>Caenorhabditis</taxon>
    </lineage>
</organism>
<feature type="compositionally biased region" description="Low complexity" evidence="1">
    <location>
        <begin position="36"/>
        <end position="55"/>
    </location>
</feature>
<dbReference type="InterPro" id="IPR016187">
    <property type="entry name" value="CTDL_fold"/>
</dbReference>
<dbReference type="HOGENOM" id="CLU_083117_0_0_1"/>
<gene>
    <name evidence="3" type="ORF">CRE_18106</name>
</gene>
<name>E3N341_CAERE</name>
<evidence type="ECO:0000313" key="3">
    <source>
        <dbReference type="EMBL" id="EFO84448.1"/>
    </source>
</evidence>
<evidence type="ECO:0008006" key="5">
    <source>
        <dbReference type="Google" id="ProtNLM"/>
    </source>
</evidence>
<feature type="signal peptide" evidence="2">
    <location>
        <begin position="1"/>
        <end position="22"/>
    </location>
</feature>
<dbReference type="EMBL" id="DS268517">
    <property type="protein sequence ID" value="EFO84448.1"/>
    <property type="molecule type" value="Genomic_DNA"/>
</dbReference>
<reference evidence="3" key="1">
    <citation type="submission" date="2007-07" db="EMBL/GenBank/DDBJ databases">
        <title>PCAP assembly of the Caenorhabditis remanei genome.</title>
        <authorList>
            <consortium name="The Caenorhabditis remanei Sequencing Consortium"/>
            <person name="Wilson R.K."/>
        </authorList>
    </citation>
    <scope>NUCLEOTIDE SEQUENCE [LARGE SCALE GENOMIC DNA]</scope>
    <source>
        <strain evidence="3">PB4641</strain>
    </source>
</reference>
<keyword evidence="2" id="KW-0732">Signal</keyword>
<sequence length="218" mass="24004">MVSYRLLPVLFILAIGFIQVTGENPDEVPCEEETTTRTTVPSTTQTATPTTTTTVPKTTTIHPCANVDAPVTPFRRKNGYWCSMMFSLTANSINVFEYNRGVFNCKINALVLSSLESDEEKSRYIKFIQETVLYDLTALWVAASMNSTDGKYYWNDNQAVGLLDPQPTVVDPNGRVAWFLNKNSSVPGYGDFRVVPTSGLGNPQVNAVLCGAPGLQFN</sequence>
<dbReference type="Proteomes" id="UP000008281">
    <property type="component" value="Unassembled WGS sequence"/>
</dbReference>
<keyword evidence="4" id="KW-1185">Reference proteome</keyword>
<feature type="chain" id="PRO_5003178045" description="C-type lectin domain-containing protein" evidence="2">
    <location>
        <begin position="23"/>
        <end position="218"/>
    </location>
</feature>
<dbReference type="SUPFAM" id="SSF56436">
    <property type="entry name" value="C-type lectin-like"/>
    <property type="match status" value="1"/>
</dbReference>
<accession>E3N341</accession>
<dbReference type="FunCoup" id="E3N341">
    <property type="interactions" value="302"/>
</dbReference>
<evidence type="ECO:0000256" key="1">
    <source>
        <dbReference type="SAM" id="MobiDB-lite"/>
    </source>
</evidence>
<evidence type="ECO:0000313" key="4">
    <source>
        <dbReference type="Proteomes" id="UP000008281"/>
    </source>
</evidence>
<protein>
    <recommendedName>
        <fullName evidence="5">C-type lectin domain-containing protein</fullName>
    </recommendedName>
</protein>
<proteinExistence type="predicted"/>
<dbReference type="OMA" id="NCKINAL"/>
<dbReference type="InParanoid" id="E3N341"/>
<dbReference type="eggNOG" id="ENOG502TIS9">
    <property type="taxonomic scope" value="Eukaryota"/>
</dbReference>